<protein>
    <submittedName>
        <fullName evidence="8">Glycerol-3-phosphate dehydrogenase</fullName>
    </submittedName>
</protein>
<gene>
    <name evidence="8" type="ORF">BDD41_1769</name>
</gene>
<proteinExistence type="inferred from homology"/>
<evidence type="ECO:0000256" key="2">
    <source>
        <dbReference type="ARBA" id="ARBA00007330"/>
    </source>
</evidence>
<comment type="cofactor">
    <cofactor evidence="1">
        <name>FAD</name>
        <dbReference type="ChEBI" id="CHEBI:57692"/>
    </cofactor>
</comment>
<keyword evidence="3" id="KW-0285">Flavoprotein</keyword>
<dbReference type="GO" id="GO:0046168">
    <property type="term" value="P:glycerol-3-phosphate catabolic process"/>
    <property type="evidence" value="ECO:0007669"/>
    <property type="project" value="TreeGrafter"/>
</dbReference>
<dbReference type="Pfam" id="PF01266">
    <property type="entry name" value="DAO"/>
    <property type="match status" value="1"/>
</dbReference>
<dbReference type="PANTHER" id="PTHR11985:SF15">
    <property type="entry name" value="GLYCEROL-3-PHOSPHATE DEHYDROGENASE, MITOCHONDRIAL"/>
    <property type="match status" value="1"/>
</dbReference>
<dbReference type="InterPro" id="IPR006076">
    <property type="entry name" value="FAD-dep_OxRdtase"/>
</dbReference>
<dbReference type="Gene3D" id="3.50.50.60">
    <property type="entry name" value="FAD/NAD(P)-binding domain"/>
    <property type="match status" value="1"/>
</dbReference>
<organism evidence="8 9">
    <name type="scientific">Paracoccus versutus</name>
    <name type="common">Thiobacillus versutus</name>
    <dbReference type="NCBI Taxonomy" id="34007"/>
    <lineage>
        <taxon>Bacteria</taxon>
        <taxon>Pseudomonadati</taxon>
        <taxon>Pseudomonadota</taxon>
        <taxon>Alphaproteobacteria</taxon>
        <taxon>Rhodobacterales</taxon>
        <taxon>Paracoccaceae</taxon>
        <taxon>Paracoccus</taxon>
    </lineage>
</organism>
<dbReference type="InterPro" id="IPR038299">
    <property type="entry name" value="DAO_C_sf"/>
</dbReference>
<dbReference type="PANTHER" id="PTHR11985">
    <property type="entry name" value="GLYCEROL-3-PHOSPHATE DEHYDROGENASE"/>
    <property type="match status" value="1"/>
</dbReference>
<evidence type="ECO:0000256" key="5">
    <source>
        <dbReference type="ARBA" id="ARBA00023002"/>
    </source>
</evidence>
<accession>A0A3D9XY88</accession>
<reference evidence="8 9" key="1">
    <citation type="submission" date="2018-08" db="EMBL/GenBank/DDBJ databases">
        <title>Genomic Encyclopedia of Archaeal and Bacterial Type Strains, Phase II (KMG-II): from individual species to whole genera.</title>
        <authorList>
            <person name="Goeker M."/>
        </authorList>
    </citation>
    <scope>NUCLEOTIDE SEQUENCE [LARGE SCALE GENOMIC DNA]</scope>
    <source>
        <strain evidence="8 9">DSM 17099</strain>
    </source>
</reference>
<feature type="domain" description="FAD dependent oxidoreductase" evidence="6">
    <location>
        <begin position="12"/>
        <end position="360"/>
    </location>
</feature>
<dbReference type="InterPro" id="IPR036188">
    <property type="entry name" value="FAD/NAD-bd_sf"/>
</dbReference>
<dbReference type="EMBL" id="QTUJ01000001">
    <property type="protein sequence ID" value="REF73232.1"/>
    <property type="molecule type" value="Genomic_DNA"/>
</dbReference>
<comment type="similarity">
    <text evidence="2">Belongs to the FAD-dependent glycerol-3-phosphate dehydrogenase family.</text>
</comment>
<evidence type="ECO:0000256" key="3">
    <source>
        <dbReference type="ARBA" id="ARBA00022630"/>
    </source>
</evidence>
<evidence type="ECO:0000256" key="1">
    <source>
        <dbReference type="ARBA" id="ARBA00001974"/>
    </source>
</evidence>
<dbReference type="AlphaFoldDB" id="A0A3D9XY88"/>
<dbReference type="InterPro" id="IPR031656">
    <property type="entry name" value="DAO_C"/>
</dbReference>
<dbReference type="GO" id="GO:0004368">
    <property type="term" value="F:glycerol-3-phosphate dehydrogenase (quinone) activity"/>
    <property type="evidence" value="ECO:0007669"/>
    <property type="project" value="InterPro"/>
</dbReference>
<sequence>MHEISATVEEYDVIILGAGINGCGTFRDLCAQGVRCLMIERDDYCAGASAASSRLMHGGLKYLETGEFRLVRESLYERNMLLTTAAHLVLPLECLVPVRSHFGGVIGSVARFLRIKATIRDRGTLITKLGLALYDLYGRKLRRMPAHRMLSRRGIDREMPQLGPDIIAVGVYFEGQITHAERLGLELALDGEALNPSSRSVTHAEILGCDGGVLRWRDRDGEHLSRAKVIINAGGAWIDAVNHRLGIETRLMGGSRGSHLVIDHPELFAELDGCMVYFGTADGRVNLIYPFADKILVGSTDIAQDDPDLAECSETEETYLREAVREVFPNLIVKPSHVMYRFCGVRPLPRADGTEDIGLVTRDHSIARLNLPNSSTPVLCLIGGKWTTFRAFSAQATDEALKFLGQSRRISTAGMAIGGARDFPLSEAGRAELTQELAQRFGLPKQRIEALIARYGSRVREYLDHLSGPETPLADCPEYSVEEIAHICRTERVQTVDDVLRRRTLISLRGMSTDEVRQAVSAILDRIMQDGHKRAVFNG</sequence>
<keyword evidence="4" id="KW-0274">FAD</keyword>
<dbReference type="Proteomes" id="UP000256941">
    <property type="component" value="Unassembled WGS sequence"/>
</dbReference>
<dbReference type="RefSeq" id="WP_116221346.1">
    <property type="nucleotide sequence ID" value="NZ_CP038196.1"/>
</dbReference>
<name>A0A3D9XY88_PARVE</name>
<evidence type="ECO:0000256" key="4">
    <source>
        <dbReference type="ARBA" id="ARBA00022827"/>
    </source>
</evidence>
<comment type="caution">
    <text evidence="8">The sequence shown here is derived from an EMBL/GenBank/DDBJ whole genome shotgun (WGS) entry which is preliminary data.</text>
</comment>
<dbReference type="Pfam" id="PF16901">
    <property type="entry name" value="DAO_C"/>
    <property type="match status" value="1"/>
</dbReference>
<feature type="domain" description="Alpha-glycerophosphate oxidase C-terminal" evidence="7">
    <location>
        <begin position="411"/>
        <end position="525"/>
    </location>
</feature>
<dbReference type="Gene3D" id="3.30.9.10">
    <property type="entry name" value="D-Amino Acid Oxidase, subunit A, domain 2"/>
    <property type="match status" value="1"/>
</dbReference>
<dbReference type="InterPro" id="IPR000447">
    <property type="entry name" value="G3P_DH_FAD-dep"/>
</dbReference>
<dbReference type="Gene3D" id="1.10.8.870">
    <property type="entry name" value="Alpha-glycerophosphate oxidase, cap domain"/>
    <property type="match status" value="1"/>
</dbReference>
<dbReference type="PRINTS" id="PR01001">
    <property type="entry name" value="FADG3PDH"/>
</dbReference>
<keyword evidence="5" id="KW-0560">Oxidoreductase</keyword>
<evidence type="ECO:0000313" key="8">
    <source>
        <dbReference type="EMBL" id="REF73232.1"/>
    </source>
</evidence>
<evidence type="ECO:0000259" key="6">
    <source>
        <dbReference type="Pfam" id="PF01266"/>
    </source>
</evidence>
<dbReference type="SUPFAM" id="SSF51905">
    <property type="entry name" value="FAD/NAD(P)-binding domain"/>
    <property type="match status" value="1"/>
</dbReference>
<evidence type="ECO:0000313" key="9">
    <source>
        <dbReference type="Proteomes" id="UP000256941"/>
    </source>
</evidence>
<evidence type="ECO:0000259" key="7">
    <source>
        <dbReference type="Pfam" id="PF16901"/>
    </source>
</evidence>